<organism evidence="3 5">
    <name type="scientific">Alteromonas stellipolaris</name>
    <dbReference type="NCBI Taxonomy" id="233316"/>
    <lineage>
        <taxon>Bacteria</taxon>
        <taxon>Pseudomonadati</taxon>
        <taxon>Pseudomonadota</taxon>
        <taxon>Gammaproteobacteria</taxon>
        <taxon>Alteromonadales</taxon>
        <taxon>Alteromonadaceae</taxon>
        <taxon>Alteromonas/Salinimonas group</taxon>
        <taxon>Alteromonas</taxon>
    </lineage>
</organism>
<dbReference type="EMBL" id="JAUOQI010000016">
    <property type="protein sequence ID" value="MDO6579210.1"/>
    <property type="molecule type" value="Genomic_DNA"/>
</dbReference>
<evidence type="ECO:0000313" key="5">
    <source>
        <dbReference type="Proteomes" id="UP001170717"/>
    </source>
</evidence>
<evidence type="ECO:0000259" key="1">
    <source>
        <dbReference type="PROSITE" id="PS51819"/>
    </source>
</evidence>
<evidence type="ECO:0000313" key="4">
    <source>
        <dbReference type="Proteomes" id="UP000056750"/>
    </source>
</evidence>
<dbReference type="KEGG" id="asq:AVL57_15720"/>
<keyword evidence="4" id="KW-1185">Reference proteome</keyword>
<accession>A0AAW7Z7F3</accession>
<dbReference type="AlphaFoldDB" id="A0AAW7Z7F3"/>
<dbReference type="EMBL" id="CP013926">
    <property type="protein sequence ID" value="AMJ75285.1"/>
    <property type="molecule type" value="Genomic_DNA"/>
</dbReference>
<dbReference type="PROSITE" id="PS51819">
    <property type="entry name" value="VOC"/>
    <property type="match status" value="1"/>
</dbReference>
<sequence>MVQNIHHINFLVRELDKAVAEFAKLTNTKPIFEPLSSRGANSARFQLGDTWLVFVSPTDENGIIASILEEKGEGIFLISFGSDDLSKTLAGLTGNPRNSEMRKGLDNWYVQDISLDYEFGPILQLCETH</sequence>
<dbReference type="RefSeq" id="WP_057790182.1">
    <property type="nucleotide sequence ID" value="NZ_CAXIBE010000017.1"/>
</dbReference>
<proteinExistence type="predicted"/>
<name>A0AAW7Z7F3_9ALTE</name>
<dbReference type="Gene3D" id="3.10.180.10">
    <property type="entry name" value="2,3-Dihydroxybiphenyl 1,2-Dioxygenase, domain 1"/>
    <property type="match status" value="1"/>
</dbReference>
<feature type="domain" description="VOC" evidence="1">
    <location>
        <begin position="4"/>
        <end position="128"/>
    </location>
</feature>
<evidence type="ECO:0000313" key="2">
    <source>
        <dbReference type="EMBL" id="AMJ75285.1"/>
    </source>
</evidence>
<reference evidence="3" key="2">
    <citation type="submission" date="2023-07" db="EMBL/GenBank/DDBJ databases">
        <title>Genome content predicts the carbon catabolic preferences of heterotrophic bacteria.</title>
        <authorList>
            <person name="Gralka M."/>
        </authorList>
    </citation>
    <scope>NUCLEOTIDE SEQUENCE</scope>
    <source>
        <strain evidence="3">F2M12</strain>
    </source>
</reference>
<reference evidence="2 4" key="1">
    <citation type="submission" date="2015-12" db="EMBL/GenBank/DDBJ databases">
        <title>Intraspecies pangenome expansion in the marine bacterium Alteromonas.</title>
        <authorList>
            <person name="Lopez-Perez M."/>
            <person name="Rodriguez-Valera F."/>
        </authorList>
    </citation>
    <scope>NUCLEOTIDE SEQUENCE [LARGE SCALE GENOMIC DNA]</scope>
    <source>
        <strain evidence="2 4">LMG 21861</strain>
    </source>
</reference>
<dbReference type="InterPro" id="IPR029068">
    <property type="entry name" value="Glyas_Bleomycin-R_OHBP_Dase"/>
</dbReference>
<gene>
    <name evidence="2" type="ORF">AVL57_15720</name>
    <name evidence="3" type="ORF">Q4527_17535</name>
</gene>
<dbReference type="Proteomes" id="UP000056750">
    <property type="component" value="Chromosome"/>
</dbReference>
<dbReference type="InterPro" id="IPR037523">
    <property type="entry name" value="VOC_core"/>
</dbReference>
<dbReference type="Proteomes" id="UP001170717">
    <property type="component" value="Unassembled WGS sequence"/>
</dbReference>
<evidence type="ECO:0000313" key="3">
    <source>
        <dbReference type="EMBL" id="MDO6579210.1"/>
    </source>
</evidence>
<dbReference type="SUPFAM" id="SSF54593">
    <property type="entry name" value="Glyoxalase/Bleomycin resistance protein/Dihydroxybiphenyl dioxygenase"/>
    <property type="match status" value="1"/>
</dbReference>
<protein>
    <submittedName>
        <fullName evidence="3">VOC family protein</fullName>
    </submittedName>
</protein>